<feature type="compositionally biased region" description="Polar residues" evidence="1">
    <location>
        <begin position="198"/>
        <end position="209"/>
    </location>
</feature>
<feature type="compositionally biased region" description="Low complexity" evidence="1">
    <location>
        <begin position="215"/>
        <end position="226"/>
    </location>
</feature>
<keyword evidence="3" id="KW-1185">Reference proteome</keyword>
<evidence type="ECO:0000313" key="3">
    <source>
        <dbReference type="Proteomes" id="UP000182658"/>
    </source>
</evidence>
<accession>A0A1J7JX27</accession>
<organism evidence="2 3">
    <name type="scientific">Coniochaeta ligniaria NRRL 30616</name>
    <dbReference type="NCBI Taxonomy" id="1408157"/>
    <lineage>
        <taxon>Eukaryota</taxon>
        <taxon>Fungi</taxon>
        <taxon>Dikarya</taxon>
        <taxon>Ascomycota</taxon>
        <taxon>Pezizomycotina</taxon>
        <taxon>Sordariomycetes</taxon>
        <taxon>Sordariomycetidae</taxon>
        <taxon>Coniochaetales</taxon>
        <taxon>Coniochaetaceae</taxon>
        <taxon>Coniochaeta</taxon>
    </lineage>
</organism>
<name>A0A1J7JX27_9PEZI</name>
<dbReference type="Proteomes" id="UP000182658">
    <property type="component" value="Unassembled WGS sequence"/>
</dbReference>
<dbReference type="InParanoid" id="A0A1J7JX27"/>
<proteinExistence type="predicted"/>
<evidence type="ECO:0000256" key="1">
    <source>
        <dbReference type="SAM" id="MobiDB-lite"/>
    </source>
</evidence>
<evidence type="ECO:0000313" key="2">
    <source>
        <dbReference type="EMBL" id="OIW33964.1"/>
    </source>
</evidence>
<dbReference type="OrthoDB" id="5225131at2759"/>
<reference evidence="2 3" key="1">
    <citation type="submission" date="2016-10" db="EMBL/GenBank/DDBJ databases">
        <title>Draft genome sequence of Coniochaeta ligniaria NRRL30616, a lignocellulolytic fungus for bioabatement of inhibitors in plant biomass hydrolysates.</title>
        <authorList>
            <consortium name="DOE Joint Genome Institute"/>
            <person name="Jimenez D.J."/>
            <person name="Hector R.E."/>
            <person name="Riley R."/>
            <person name="Sun H."/>
            <person name="Grigoriev I.V."/>
            <person name="Van Elsas J.D."/>
            <person name="Nichols N.N."/>
        </authorList>
    </citation>
    <scope>NUCLEOTIDE SEQUENCE [LARGE SCALE GENOMIC DNA]</scope>
    <source>
        <strain evidence="2 3">NRRL 30616</strain>
    </source>
</reference>
<gene>
    <name evidence="2" type="ORF">CONLIGDRAFT_641032</name>
</gene>
<protein>
    <submittedName>
        <fullName evidence="2">Uncharacterized protein</fullName>
    </submittedName>
</protein>
<feature type="region of interest" description="Disordered" evidence="1">
    <location>
        <begin position="78"/>
        <end position="97"/>
    </location>
</feature>
<feature type="region of interest" description="Disordered" evidence="1">
    <location>
        <begin position="198"/>
        <end position="229"/>
    </location>
</feature>
<dbReference type="EMBL" id="KV875094">
    <property type="protein sequence ID" value="OIW33964.1"/>
    <property type="molecule type" value="Genomic_DNA"/>
</dbReference>
<dbReference type="AlphaFoldDB" id="A0A1J7JX27"/>
<sequence length="480" mass="52750">MASPTTNTTEAEPWTNPQFVYDIADYTMQNYYRSQETDASPITGFCIPITPHTRLTNSPTGGVVGRYLAKSTHHATTSCTTLTSSDGSSVNGSPSLSQEMNHDPYLVMQQHLLGGQEAVIDLQLASQMQDATEITFEGDIVLMGQVSQATGFRAQLPLAQQFGTGSGPVYTQHQQPVQPLHSRSGNVLLASNSMAGNYTSPNPTLTSAVTRKKPASTLSSKSSTSHKPLDPADIEFLFKTLDQQMKASNNVSLMTRLVPVHQGRPGQHILRQNEDTGELYACIPSNPFVPKSTVGQQEYSLPLYDSYIQEKANGGRRAKEPYPAVGQSSLNTCNHCQTPTKVLNNESLCPFHAYYLATGRFLGYYEFCALVEMEKHGLSISSDWWTIEDMVQFVDALTERIDKWRFVEESSAIPKGSWISKVSPFGAIGEQVPQRARGKTAFQFGAEQTLAMAVGRQNDQTTMSLRLDQMYREATGAVFA</sequence>